<feature type="region of interest" description="Disordered" evidence="1">
    <location>
        <begin position="57"/>
        <end position="88"/>
    </location>
</feature>
<dbReference type="AlphaFoldDB" id="B8C5E4"/>
<proteinExistence type="predicted"/>
<dbReference type="GeneID" id="7451182"/>
<evidence type="ECO:0000256" key="2">
    <source>
        <dbReference type="SAM" id="Phobius"/>
    </source>
</evidence>
<reference evidence="3 4" key="1">
    <citation type="journal article" date="2004" name="Science">
        <title>The genome of the diatom Thalassiosira pseudonana: ecology, evolution, and metabolism.</title>
        <authorList>
            <person name="Armbrust E.V."/>
            <person name="Berges J.A."/>
            <person name="Bowler C."/>
            <person name="Green B.R."/>
            <person name="Martinez D."/>
            <person name="Putnam N.H."/>
            <person name="Zhou S."/>
            <person name="Allen A.E."/>
            <person name="Apt K.E."/>
            <person name="Bechner M."/>
            <person name="Brzezinski M.A."/>
            <person name="Chaal B.K."/>
            <person name="Chiovitti A."/>
            <person name="Davis A.K."/>
            <person name="Demarest M.S."/>
            <person name="Detter J.C."/>
            <person name="Glavina T."/>
            <person name="Goodstein D."/>
            <person name="Hadi M.Z."/>
            <person name="Hellsten U."/>
            <person name="Hildebrand M."/>
            <person name="Jenkins B.D."/>
            <person name="Jurka J."/>
            <person name="Kapitonov V.V."/>
            <person name="Kroger N."/>
            <person name="Lau W.W."/>
            <person name="Lane T.W."/>
            <person name="Larimer F.W."/>
            <person name="Lippmeier J.C."/>
            <person name="Lucas S."/>
            <person name="Medina M."/>
            <person name="Montsant A."/>
            <person name="Obornik M."/>
            <person name="Parker M.S."/>
            <person name="Palenik B."/>
            <person name="Pazour G.J."/>
            <person name="Richardson P.M."/>
            <person name="Rynearson T.A."/>
            <person name="Saito M.A."/>
            <person name="Schwartz D.C."/>
            <person name="Thamatrakoln K."/>
            <person name="Valentin K."/>
            <person name="Vardi A."/>
            <person name="Wilkerson F.P."/>
            <person name="Rokhsar D.S."/>
        </authorList>
    </citation>
    <scope>NUCLEOTIDE SEQUENCE [LARGE SCALE GENOMIC DNA]</scope>
    <source>
        <strain evidence="3 4">CCMP1335</strain>
    </source>
</reference>
<feature type="compositionally biased region" description="Polar residues" evidence="1">
    <location>
        <begin position="199"/>
        <end position="214"/>
    </location>
</feature>
<keyword evidence="2" id="KW-1133">Transmembrane helix</keyword>
<keyword evidence="2" id="KW-0812">Transmembrane</keyword>
<feature type="region of interest" description="Disordered" evidence="1">
    <location>
        <begin position="139"/>
        <end position="214"/>
    </location>
</feature>
<keyword evidence="4" id="KW-1185">Reference proteome</keyword>
<feature type="compositionally biased region" description="Gly residues" evidence="1">
    <location>
        <begin position="158"/>
        <end position="190"/>
    </location>
</feature>
<accession>B8C5E4</accession>
<sequence>MTLTLTSRRHLMPEADSIVTPSASTTNTPTVKPTRPPYTRTARPNSDIVAAVWRQTGGGAQNNAGSSTSSTITSNNKPKTSTSTTTTTVPPLSQFAVVTFDSENPDPFFDPCSLLGSNDDPNDMPGAPEIFLNCTSVPSAMPSPEGGNGGKKEKLDGVNGGDWSGSESVGGGGMHTGGGADSGRGDGSGGRETIKEITCPSTASDNTAETPSQQQTDIIVKYVYEVETVNTSSADSFLPYLEESILMSVADAMMSCLNEDGSIVLEGYEVVGVASSPEDVVMTDGPCTISSPEADNCFVIDGSITLQVQTTTNSTRPLTTETTQEAATDSAQSIIEDAMTNDNLSSPDTPEVVKVHYLGDSYEEYMAGFTSEEDGITGGGGFEGRANEKEESRSNVGVIAGTVTAMVCLLLLALLFAGRKRMRSQSKDDGDNEDFEQDLDDDLDDLVAGIDGAATSRNFTIDPPGAFHLGNHHYTSDGVRYFSPQCAMCLTAKANGSLDRKEENAHDFDDTLSYDFNEARKFTDFNANDLGRYHSSMHVRCCKSTTCQGCKDNLEGVVFVTTQKEQREIML</sequence>
<reference evidence="3 4" key="2">
    <citation type="journal article" date="2008" name="Nature">
        <title>The Phaeodactylum genome reveals the evolutionary history of diatom genomes.</title>
        <authorList>
            <person name="Bowler C."/>
            <person name="Allen A.E."/>
            <person name="Badger J.H."/>
            <person name="Grimwood J."/>
            <person name="Jabbari K."/>
            <person name="Kuo A."/>
            <person name="Maheswari U."/>
            <person name="Martens C."/>
            <person name="Maumus F."/>
            <person name="Otillar R.P."/>
            <person name="Rayko E."/>
            <person name="Salamov A."/>
            <person name="Vandepoele K."/>
            <person name="Beszteri B."/>
            <person name="Gruber A."/>
            <person name="Heijde M."/>
            <person name="Katinka M."/>
            <person name="Mock T."/>
            <person name="Valentin K."/>
            <person name="Verret F."/>
            <person name="Berges J.A."/>
            <person name="Brownlee C."/>
            <person name="Cadoret J.P."/>
            <person name="Chiovitti A."/>
            <person name="Choi C.J."/>
            <person name="Coesel S."/>
            <person name="De Martino A."/>
            <person name="Detter J.C."/>
            <person name="Durkin C."/>
            <person name="Falciatore A."/>
            <person name="Fournet J."/>
            <person name="Haruta M."/>
            <person name="Huysman M.J."/>
            <person name="Jenkins B.D."/>
            <person name="Jiroutova K."/>
            <person name="Jorgensen R.E."/>
            <person name="Joubert Y."/>
            <person name="Kaplan A."/>
            <person name="Kroger N."/>
            <person name="Kroth P.G."/>
            <person name="La Roche J."/>
            <person name="Lindquist E."/>
            <person name="Lommer M."/>
            <person name="Martin-Jezequel V."/>
            <person name="Lopez P.J."/>
            <person name="Lucas S."/>
            <person name="Mangogna M."/>
            <person name="McGinnis K."/>
            <person name="Medlin L.K."/>
            <person name="Montsant A."/>
            <person name="Oudot-Le Secq M.P."/>
            <person name="Napoli C."/>
            <person name="Obornik M."/>
            <person name="Parker M.S."/>
            <person name="Petit J.L."/>
            <person name="Porcel B.M."/>
            <person name="Poulsen N."/>
            <person name="Robison M."/>
            <person name="Rychlewski L."/>
            <person name="Rynearson T.A."/>
            <person name="Schmutz J."/>
            <person name="Shapiro H."/>
            <person name="Siaut M."/>
            <person name="Stanley M."/>
            <person name="Sussman M.R."/>
            <person name="Taylor A.R."/>
            <person name="Vardi A."/>
            <person name="von Dassow P."/>
            <person name="Vyverman W."/>
            <person name="Willis A."/>
            <person name="Wyrwicz L.S."/>
            <person name="Rokhsar D.S."/>
            <person name="Weissenbach J."/>
            <person name="Armbrust E.V."/>
            <person name="Green B.R."/>
            <person name="Van de Peer Y."/>
            <person name="Grigoriev I.V."/>
        </authorList>
    </citation>
    <scope>NUCLEOTIDE SEQUENCE [LARGE SCALE GENOMIC DNA]</scope>
    <source>
        <strain evidence="3 4">CCMP1335</strain>
    </source>
</reference>
<feature type="compositionally biased region" description="Polar residues" evidence="1">
    <location>
        <begin position="19"/>
        <end position="31"/>
    </location>
</feature>
<name>B8C5E4_THAPS</name>
<gene>
    <name evidence="3" type="ORF">THAPSDRAFT_23039</name>
</gene>
<dbReference type="Proteomes" id="UP000001449">
    <property type="component" value="Chromosome 6"/>
</dbReference>
<dbReference type="KEGG" id="tps:THAPSDRAFT_23039"/>
<feature type="transmembrane region" description="Helical" evidence="2">
    <location>
        <begin position="396"/>
        <end position="417"/>
    </location>
</feature>
<feature type="compositionally biased region" description="Low complexity" evidence="1">
    <location>
        <begin position="66"/>
        <end position="88"/>
    </location>
</feature>
<feature type="region of interest" description="Disordered" evidence="1">
    <location>
        <begin position="1"/>
        <end position="44"/>
    </location>
</feature>
<dbReference type="EMBL" id="CM000643">
    <property type="protein sequence ID" value="EED91496.1"/>
    <property type="molecule type" value="Genomic_DNA"/>
</dbReference>
<protein>
    <submittedName>
        <fullName evidence="3">Uncharacterized protein</fullName>
    </submittedName>
</protein>
<evidence type="ECO:0000313" key="4">
    <source>
        <dbReference type="Proteomes" id="UP000001449"/>
    </source>
</evidence>
<evidence type="ECO:0000256" key="1">
    <source>
        <dbReference type="SAM" id="MobiDB-lite"/>
    </source>
</evidence>
<dbReference type="HOGENOM" id="CLU_477792_0_0_1"/>
<organism evidence="3 4">
    <name type="scientific">Thalassiosira pseudonana</name>
    <name type="common">Marine diatom</name>
    <name type="synonym">Cyclotella nana</name>
    <dbReference type="NCBI Taxonomy" id="35128"/>
    <lineage>
        <taxon>Eukaryota</taxon>
        <taxon>Sar</taxon>
        <taxon>Stramenopiles</taxon>
        <taxon>Ochrophyta</taxon>
        <taxon>Bacillariophyta</taxon>
        <taxon>Coscinodiscophyceae</taxon>
        <taxon>Thalassiosirophycidae</taxon>
        <taxon>Thalassiosirales</taxon>
        <taxon>Thalassiosiraceae</taxon>
        <taxon>Thalassiosira</taxon>
    </lineage>
</organism>
<evidence type="ECO:0000313" key="3">
    <source>
        <dbReference type="EMBL" id="EED91496.1"/>
    </source>
</evidence>
<keyword evidence="2" id="KW-0472">Membrane</keyword>
<dbReference type="PaxDb" id="35128-Thaps23039"/>
<dbReference type="InParanoid" id="B8C5E4"/>
<dbReference type="RefSeq" id="XP_002291389.1">
    <property type="nucleotide sequence ID" value="XM_002291353.1"/>
</dbReference>